<accession>A0A0B0PC92</accession>
<dbReference type="AlphaFoldDB" id="A0A0B0PC92"/>
<name>A0A0B0PC92_GOSAR</name>
<sequence>MKMKIVLHVYVYKSRVRGPTTPSPLPKWCFIIEIPEICVE</sequence>
<reference evidence="2" key="1">
    <citation type="submission" date="2014-09" db="EMBL/GenBank/DDBJ databases">
        <authorList>
            <person name="Mudge J."/>
            <person name="Ramaraj T."/>
            <person name="Lindquist I.E."/>
            <person name="Bharti A.K."/>
            <person name="Sundararajan A."/>
            <person name="Cameron C.T."/>
            <person name="Woodward J.E."/>
            <person name="May G.D."/>
            <person name="Brubaker C."/>
            <person name="Broadhvest J."/>
            <person name="Wilkins T.A."/>
        </authorList>
    </citation>
    <scope>NUCLEOTIDE SEQUENCE</scope>
    <source>
        <strain evidence="2">cv. AKA8401</strain>
    </source>
</reference>
<evidence type="ECO:0000313" key="1">
    <source>
        <dbReference type="EMBL" id="KHG22530.1"/>
    </source>
</evidence>
<dbReference type="Proteomes" id="UP000032142">
    <property type="component" value="Unassembled WGS sequence"/>
</dbReference>
<organism evidence="1 2">
    <name type="scientific">Gossypium arboreum</name>
    <name type="common">Tree cotton</name>
    <name type="synonym">Gossypium nanking</name>
    <dbReference type="NCBI Taxonomy" id="29729"/>
    <lineage>
        <taxon>Eukaryota</taxon>
        <taxon>Viridiplantae</taxon>
        <taxon>Streptophyta</taxon>
        <taxon>Embryophyta</taxon>
        <taxon>Tracheophyta</taxon>
        <taxon>Spermatophyta</taxon>
        <taxon>Magnoliopsida</taxon>
        <taxon>eudicotyledons</taxon>
        <taxon>Gunneridae</taxon>
        <taxon>Pentapetalae</taxon>
        <taxon>rosids</taxon>
        <taxon>malvids</taxon>
        <taxon>Malvales</taxon>
        <taxon>Malvaceae</taxon>
        <taxon>Malvoideae</taxon>
        <taxon>Gossypium</taxon>
    </lineage>
</organism>
<keyword evidence="2" id="KW-1185">Reference proteome</keyword>
<protein>
    <submittedName>
        <fullName evidence="1">Uncharacterized protein</fullName>
    </submittedName>
</protein>
<dbReference type="EMBL" id="KN422038">
    <property type="protein sequence ID" value="KHG22530.1"/>
    <property type="molecule type" value="Genomic_DNA"/>
</dbReference>
<evidence type="ECO:0000313" key="2">
    <source>
        <dbReference type="Proteomes" id="UP000032142"/>
    </source>
</evidence>
<gene>
    <name evidence="1" type="ORF">F383_30308</name>
</gene>
<proteinExistence type="predicted"/>